<dbReference type="AlphaFoldDB" id="A0A0N4UCR3"/>
<organism evidence="3 5">
    <name type="scientific">Dracunculus medinensis</name>
    <name type="common">Guinea worm</name>
    <dbReference type="NCBI Taxonomy" id="318479"/>
    <lineage>
        <taxon>Eukaryota</taxon>
        <taxon>Metazoa</taxon>
        <taxon>Ecdysozoa</taxon>
        <taxon>Nematoda</taxon>
        <taxon>Chromadorea</taxon>
        <taxon>Rhabditida</taxon>
        <taxon>Spirurina</taxon>
        <taxon>Dracunculoidea</taxon>
        <taxon>Dracunculidae</taxon>
        <taxon>Dracunculus</taxon>
    </lineage>
</organism>
<dbReference type="EMBL" id="UYYG01001173">
    <property type="protein sequence ID" value="VDN58893.1"/>
    <property type="molecule type" value="Genomic_DNA"/>
</dbReference>
<proteinExistence type="predicted"/>
<dbReference type="Proteomes" id="UP000038040">
    <property type="component" value="Unplaced"/>
</dbReference>
<evidence type="ECO:0000313" key="4">
    <source>
        <dbReference type="Proteomes" id="UP000274756"/>
    </source>
</evidence>
<feature type="compositionally biased region" description="Low complexity" evidence="1">
    <location>
        <begin position="301"/>
        <end position="314"/>
    </location>
</feature>
<protein>
    <submittedName>
        <fullName evidence="5">CUPID domain-containing protein</fullName>
    </submittedName>
</protein>
<accession>A0A0N4UCR3</accession>
<name>A0A0N4UCR3_DRAME</name>
<dbReference type="OrthoDB" id="5828183at2759"/>
<gene>
    <name evidence="2" type="ORF">DME_LOCUS8866</name>
</gene>
<evidence type="ECO:0000313" key="2">
    <source>
        <dbReference type="EMBL" id="VDN58893.1"/>
    </source>
</evidence>
<evidence type="ECO:0000313" key="3">
    <source>
        <dbReference type="Proteomes" id="UP000038040"/>
    </source>
</evidence>
<feature type="region of interest" description="Disordered" evidence="1">
    <location>
        <begin position="285"/>
        <end position="315"/>
    </location>
</feature>
<sequence length="364" mass="41219">MPLCTVLRQKTQVPTDNSKKLNIRDSNTILNTHSSFVYGSTDADYRIKQRLEASRQGILQLETLRCKHQKLMEEIRIHLPSTGQRGYSEDKSREKEMNREIFLETKLDELRCESPMSSCVSHRSSVSMDSGCVSMSSDRSSHSPMSYGAYRKISLGEMCKRPEYSITLQDENQRIVATAIESTTALRCLRQKPSVMNYEHTASACTNSSDDDPALLDSTSFAQLTPPPLHRKPVTVARAETLKINRPCYFARHVNSSRSAARDQAVSISHFVNRSPLSQSRILNEIPPIQNGSPNLRVRNSQKTQQTTTSQIKQEPQTYYASRVFVDRSPRNSRPRPKSMFLSDFNEAQEDGHHIALPAIVLSR</sequence>
<dbReference type="Proteomes" id="UP000274756">
    <property type="component" value="Unassembled WGS sequence"/>
</dbReference>
<keyword evidence="4" id="KW-1185">Reference proteome</keyword>
<dbReference type="WBParaSite" id="DME_0000506701-mRNA-1">
    <property type="protein sequence ID" value="DME_0000506701-mRNA-1"/>
    <property type="gene ID" value="DME_0000506701"/>
</dbReference>
<reference evidence="5" key="1">
    <citation type="submission" date="2017-02" db="UniProtKB">
        <authorList>
            <consortium name="WormBaseParasite"/>
        </authorList>
    </citation>
    <scope>IDENTIFICATION</scope>
</reference>
<evidence type="ECO:0000313" key="5">
    <source>
        <dbReference type="WBParaSite" id="DME_0000506701-mRNA-1"/>
    </source>
</evidence>
<reference evidence="2 4" key="2">
    <citation type="submission" date="2018-11" db="EMBL/GenBank/DDBJ databases">
        <authorList>
            <consortium name="Pathogen Informatics"/>
        </authorList>
    </citation>
    <scope>NUCLEOTIDE SEQUENCE [LARGE SCALE GENOMIC DNA]</scope>
</reference>
<evidence type="ECO:0000256" key="1">
    <source>
        <dbReference type="SAM" id="MobiDB-lite"/>
    </source>
</evidence>